<dbReference type="PANTHER" id="PTHR11461:SF211">
    <property type="entry name" value="GH10112P-RELATED"/>
    <property type="match status" value="1"/>
</dbReference>
<dbReference type="InterPro" id="IPR042178">
    <property type="entry name" value="Serpin_sf_1"/>
</dbReference>
<dbReference type="InterPro" id="IPR023796">
    <property type="entry name" value="Serpin_dom"/>
</dbReference>
<name>A0A2U1ARZ7_9BACT</name>
<dbReference type="OrthoDB" id="9764871at2"/>
<dbReference type="Proteomes" id="UP000245466">
    <property type="component" value="Unassembled WGS sequence"/>
</dbReference>
<dbReference type="Pfam" id="PF00079">
    <property type="entry name" value="Serpin"/>
    <property type="match status" value="1"/>
</dbReference>
<dbReference type="InterPro" id="IPR023795">
    <property type="entry name" value="Serpin_CS"/>
</dbReference>
<dbReference type="AlphaFoldDB" id="A0A2U1ARZ7"/>
<evidence type="ECO:0000259" key="3">
    <source>
        <dbReference type="SMART" id="SM00093"/>
    </source>
</evidence>
<dbReference type="CDD" id="cd19588">
    <property type="entry name" value="serpin_miropin-like"/>
    <property type="match status" value="1"/>
</dbReference>
<dbReference type="RefSeq" id="WP_116544405.1">
    <property type="nucleotide sequence ID" value="NZ_QEKI01000012.1"/>
</dbReference>
<dbReference type="PANTHER" id="PTHR11461">
    <property type="entry name" value="SERINE PROTEASE INHIBITOR, SERPIN"/>
    <property type="match status" value="1"/>
</dbReference>
<dbReference type="Gene3D" id="2.30.39.10">
    <property type="entry name" value="Alpha-1-antitrypsin, domain 1"/>
    <property type="match status" value="1"/>
</dbReference>
<feature type="domain" description="Serpin" evidence="3">
    <location>
        <begin position="54"/>
        <end position="409"/>
    </location>
</feature>
<comment type="caution">
    <text evidence="4">The sequence shown here is derived from an EMBL/GenBank/DDBJ whole genome shotgun (WGS) entry which is preliminary data.</text>
</comment>
<dbReference type="PROSITE" id="PS00284">
    <property type="entry name" value="SERPIN"/>
    <property type="match status" value="1"/>
</dbReference>
<evidence type="ECO:0000313" key="5">
    <source>
        <dbReference type="Proteomes" id="UP000245466"/>
    </source>
</evidence>
<dbReference type="SMART" id="SM00093">
    <property type="entry name" value="SERPIN"/>
    <property type="match status" value="1"/>
</dbReference>
<sequence length="410" mass="45907">MIKSIFLSGIALVAMSVFSGCKKEMVDEGPNTPNIRPLTVQEQKTVSSSNDFAFRSFAELSREAQEDNIFISPLSISMALTMTYNGADVETKEAIRQALGLELSSDEEINKSFKDLAVLLQGIDKKVIFTSANSLWHSNMVRLQGPFVQTNKTYFDATVQGLDFASPAAVDQINNWVKNKTNDKIDKIIEEIRRDQVLFLINAIYFKGTWTYPFDKSLTKPGQFQLENGSSITHDFMSMKKGEYLHYRDNSVDMIDLPYGNEQYSMTIVMPSGDNKVQDIIPLLNPTSLNTWLAQGQKIGKELQMPKFKMEYEKQLNAMLIKLGMGVAFTGGANFSRMIEGHSNLAISEVKHKTFVEVNEEGTEAAAVTSVGIELTSMPSAYRVDRPFVFMIREKSSGAILFIGKLMQPK</sequence>
<dbReference type="GO" id="GO:0005615">
    <property type="term" value="C:extracellular space"/>
    <property type="evidence" value="ECO:0007669"/>
    <property type="project" value="InterPro"/>
</dbReference>
<feature type="signal peptide" evidence="2">
    <location>
        <begin position="1"/>
        <end position="19"/>
    </location>
</feature>
<comment type="similarity">
    <text evidence="1">Belongs to the serpin family.</text>
</comment>
<dbReference type="InterPro" id="IPR036186">
    <property type="entry name" value="Serpin_sf"/>
</dbReference>
<accession>A0A2U1ARZ7</accession>
<organism evidence="4 5">
    <name type="scientific">Pontibacter virosus</name>
    <dbReference type="NCBI Taxonomy" id="1765052"/>
    <lineage>
        <taxon>Bacteria</taxon>
        <taxon>Pseudomonadati</taxon>
        <taxon>Bacteroidota</taxon>
        <taxon>Cytophagia</taxon>
        <taxon>Cytophagales</taxon>
        <taxon>Hymenobacteraceae</taxon>
        <taxon>Pontibacter</taxon>
    </lineage>
</organism>
<protein>
    <submittedName>
        <fullName evidence="4">Serpin B</fullName>
    </submittedName>
</protein>
<evidence type="ECO:0000256" key="2">
    <source>
        <dbReference type="SAM" id="SignalP"/>
    </source>
</evidence>
<reference evidence="4 5" key="1">
    <citation type="submission" date="2018-04" db="EMBL/GenBank/DDBJ databases">
        <title>Genomic Encyclopedia of Type Strains, Phase IV (KMG-IV): sequencing the most valuable type-strain genomes for metagenomic binning, comparative biology and taxonomic classification.</title>
        <authorList>
            <person name="Goeker M."/>
        </authorList>
    </citation>
    <scope>NUCLEOTIDE SEQUENCE [LARGE SCALE GENOMIC DNA]</scope>
    <source>
        <strain evidence="4 5">DSM 100231</strain>
    </source>
</reference>
<dbReference type="EMBL" id="QEKI01000012">
    <property type="protein sequence ID" value="PVY39214.1"/>
    <property type="molecule type" value="Genomic_DNA"/>
</dbReference>
<evidence type="ECO:0000256" key="1">
    <source>
        <dbReference type="RuleBase" id="RU000411"/>
    </source>
</evidence>
<feature type="chain" id="PRO_5015667981" evidence="2">
    <location>
        <begin position="20"/>
        <end position="410"/>
    </location>
</feature>
<proteinExistence type="inferred from homology"/>
<gene>
    <name evidence="4" type="ORF">C8E01_11213</name>
</gene>
<keyword evidence="5" id="KW-1185">Reference proteome</keyword>
<evidence type="ECO:0000313" key="4">
    <source>
        <dbReference type="EMBL" id="PVY39214.1"/>
    </source>
</evidence>
<dbReference type="InterPro" id="IPR042185">
    <property type="entry name" value="Serpin_sf_2"/>
</dbReference>
<dbReference type="GO" id="GO:0004867">
    <property type="term" value="F:serine-type endopeptidase inhibitor activity"/>
    <property type="evidence" value="ECO:0007669"/>
    <property type="project" value="InterPro"/>
</dbReference>
<dbReference type="Gene3D" id="3.30.497.10">
    <property type="entry name" value="Antithrombin, subunit I, domain 2"/>
    <property type="match status" value="1"/>
</dbReference>
<keyword evidence="2" id="KW-0732">Signal</keyword>
<dbReference type="SUPFAM" id="SSF56574">
    <property type="entry name" value="Serpins"/>
    <property type="match status" value="1"/>
</dbReference>
<dbReference type="InterPro" id="IPR000215">
    <property type="entry name" value="Serpin_fam"/>
</dbReference>
<dbReference type="PROSITE" id="PS51257">
    <property type="entry name" value="PROKAR_LIPOPROTEIN"/>
    <property type="match status" value="1"/>
</dbReference>